<feature type="transmembrane region" description="Helical" evidence="4">
    <location>
        <begin position="270"/>
        <end position="289"/>
    </location>
</feature>
<dbReference type="GO" id="GO:0016787">
    <property type="term" value="F:hydrolase activity"/>
    <property type="evidence" value="ECO:0007669"/>
    <property type="project" value="UniProtKB-KW"/>
</dbReference>
<evidence type="ECO:0000313" key="6">
    <source>
        <dbReference type="EMBL" id="XDS49643.1"/>
    </source>
</evidence>
<feature type="region of interest" description="Disordered" evidence="3">
    <location>
        <begin position="54"/>
        <end position="84"/>
    </location>
</feature>
<reference evidence="6" key="1">
    <citation type="submission" date="2023-07" db="EMBL/GenBank/DDBJ databases">
        <title>Bifidobacterium aquikefiriaerophilum sp. nov. and Bifidobacterium eccum sp. nov., isolated from water kefir.</title>
        <authorList>
            <person name="Breselge S."/>
            <person name="Bellassi P."/>
            <person name="Barcenilla C."/>
            <person name="Alvarez-Ordonez A."/>
            <person name="Morelli L."/>
            <person name="Cotter P.D."/>
        </authorList>
    </citation>
    <scope>NUCLEOTIDE SEQUENCE</scope>
    <source>
        <strain evidence="6">WK013_4_14</strain>
        <strain evidence="5">WK048_4_13</strain>
    </source>
</reference>
<evidence type="ECO:0000256" key="3">
    <source>
        <dbReference type="SAM" id="MobiDB-lite"/>
    </source>
</evidence>
<evidence type="ECO:0000313" key="5">
    <source>
        <dbReference type="EMBL" id="XDS47662.1"/>
    </source>
</evidence>
<keyword evidence="4" id="KW-0472">Membrane</keyword>
<dbReference type="InterPro" id="IPR023365">
    <property type="entry name" value="Sortase_dom-sf"/>
</dbReference>
<accession>A0AB39UKJ5</accession>
<dbReference type="InterPro" id="IPR005754">
    <property type="entry name" value="Sortase"/>
</dbReference>
<dbReference type="InterPro" id="IPR053465">
    <property type="entry name" value="Sortase_Class_E"/>
</dbReference>
<dbReference type="EMBL" id="CP129682">
    <property type="protein sequence ID" value="XDS49643.1"/>
    <property type="molecule type" value="Genomic_DNA"/>
</dbReference>
<name>A0AB39UKJ5_9BIFI</name>
<feature type="compositionally biased region" description="Polar residues" evidence="3">
    <location>
        <begin position="54"/>
        <end position="67"/>
    </location>
</feature>
<dbReference type="AlphaFoldDB" id="A0AB39UKJ5"/>
<keyword evidence="4" id="KW-0812">Transmembrane</keyword>
<sequence>MKIQRPRRSRHSWLVAMGLVGEILVTLAVVCALYIAWQLWWTGVESEHTQLATRQTSSWSDPGSANGSVKIATAQKGDPPEQPTGAKVGDLIAQLYVPRFGSAWSRNIVQGTTNEQLARHGVGHYTNTQMPGQIGNFAVAGHRAGYGEPLAHVDTLKQGDAIIVRTKDYWYVYRYTTKKIVLPTDVSVIAANPTDPTSAAVKRMITLTTCEPRYTEATHRWISWGELEYWAKVSDGIPKELATSSGTSAVKFEEQSQGSVLARLSSLRPVFAVLLIAYAIIYLAALAVWRYPALRAIRSGAKPRPDFSLYGSLYRHQSGIAPIRWLLMLVLGIAASAAMFEWLFPWMATNVPYLQLMSNYVSVQ</sequence>
<evidence type="ECO:0000256" key="1">
    <source>
        <dbReference type="ARBA" id="ARBA00022801"/>
    </source>
</evidence>
<proteinExistence type="predicted"/>
<dbReference type="EMBL" id="CP129675">
    <property type="protein sequence ID" value="XDS47662.1"/>
    <property type="molecule type" value="Genomic_DNA"/>
</dbReference>
<evidence type="ECO:0000256" key="2">
    <source>
        <dbReference type="PIRSR" id="PIRSR605754-1"/>
    </source>
</evidence>
<dbReference type="RefSeq" id="WP_369342879.1">
    <property type="nucleotide sequence ID" value="NZ_CP129675.1"/>
</dbReference>
<dbReference type="Gene3D" id="2.40.260.10">
    <property type="entry name" value="Sortase"/>
    <property type="match status" value="1"/>
</dbReference>
<keyword evidence="1" id="KW-0378">Hydrolase</keyword>
<protein>
    <submittedName>
        <fullName evidence="6">Class E sortase</fullName>
    </submittedName>
</protein>
<dbReference type="Pfam" id="PF04203">
    <property type="entry name" value="Sortase"/>
    <property type="match status" value="1"/>
</dbReference>
<feature type="active site" description="Proton donor/acceptor" evidence="2">
    <location>
        <position position="142"/>
    </location>
</feature>
<dbReference type="InterPro" id="IPR042003">
    <property type="entry name" value="Sortase_E"/>
</dbReference>
<evidence type="ECO:0000256" key="4">
    <source>
        <dbReference type="SAM" id="Phobius"/>
    </source>
</evidence>
<feature type="active site" description="Acyl-thioester intermediate" evidence="2">
    <location>
        <position position="210"/>
    </location>
</feature>
<gene>
    <name evidence="6" type="ORF">QN216_00700</name>
    <name evidence="5" type="ORF">QN217_09745</name>
</gene>
<feature type="transmembrane region" description="Helical" evidence="4">
    <location>
        <begin position="325"/>
        <end position="348"/>
    </location>
</feature>
<feature type="transmembrane region" description="Helical" evidence="4">
    <location>
        <begin position="12"/>
        <end position="37"/>
    </location>
</feature>
<dbReference type="NCBIfam" id="TIGR01076">
    <property type="entry name" value="sortase_fam"/>
    <property type="match status" value="1"/>
</dbReference>
<dbReference type="SUPFAM" id="SSF63817">
    <property type="entry name" value="Sortase"/>
    <property type="match status" value="1"/>
</dbReference>
<organism evidence="6">
    <name type="scientific">Bifidobacterium fermentum</name>
    <dbReference type="NCBI Taxonomy" id="3059035"/>
    <lineage>
        <taxon>Bacteria</taxon>
        <taxon>Bacillati</taxon>
        <taxon>Actinomycetota</taxon>
        <taxon>Actinomycetes</taxon>
        <taxon>Bifidobacteriales</taxon>
        <taxon>Bifidobacteriaceae</taxon>
        <taxon>Bifidobacterium</taxon>
    </lineage>
</organism>
<dbReference type="CDD" id="cd05830">
    <property type="entry name" value="Sortase_E"/>
    <property type="match status" value="1"/>
</dbReference>
<dbReference type="NCBIfam" id="NF033747">
    <property type="entry name" value="class_E_sortase"/>
    <property type="match status" value="1"/>
</dbReference>
<keyword evidence="4" id="KW-1133">Transmembrane helix</keyword>